<feature type="transmembrane region" description="Helical" evidence="11">
    <location>
        <begin position="122"/>
        <end position="142"/>
    </location>
</feature>
<feature type="domain" description="Cytochrome c" evidence="14">
    <location>
        <begin position="387"/>
        <end position="464"/>
    </location>
</feature>
<feature type="transmembrane region" description="Helical" evidence="11">
    <location>
        <begin position="254"/>
        <end position="273"/>
    </location>
</feature>
<feature type="transmembrane region" description="Helical" evidence="11">
    <location>
        <begin position="312"/>
        <end position="332"/>
    </location>
</feature>
<dbReference type="Gene3D" id="1.10.760.10">
    <property type="entry name" value="Cytochrome c-like domain"/>
    <property type="match status" value="1"/>
</dbReference>
<evidence type="ECO:0000313" key="16">
    <source>
        <dbReference type="Proteomes" id="UP000559626"/>
    </source>
</evidence>
<dbReference type="SUPFAM" id="SSF81648">
    <property type="entry name" value="a domain/subunit of cytochrome bc1 complex (Ubiquinol-cytochrome c reductase)"/>
    <property type="match status" value="1"/>
</dbReference>
<dbReference type="PROSITE" id="PS51007">
    <property type="entry name" value="CYTC"/>
    <property type="match status" value="1"/>
</dbReference>
<evidence type="ECO:0000259" key="13">
    <source>
        <dbReference type="PROSITE" id="PS51003"/>
    </source>
</evidence>
<evidence type="ECO:0000256" key="8">
    <source>
        <dbReference type="ARBA" id="ARBA00023004"/>
    </source>
</evidence>
<dbReference type="InterPro" id="IPR005798">
    <property type="entry name" value="Cyt_b/b6_C"/>
</dbReference>
<comment type="subcellular location">
    <subcellularLocation>
        <location evidence="1">Membrane</location>
        <topology evidence="1">Multi-pass membrane protein</topology>
    </subcellularLocation>
</comment>
<dbReference type="Pfam" id="PF13442">
    <property type="entry name" value="Cytochrome_CBB3"/>
    <property type="match status" value="1"/>
</dbReference>
<feature type="transmembrane region" description="Helical" evidence="11">
    <location>
        <begin position="344"/>
        <end position="362"/>
    </location>
</feature>
<dbReference type="PANTHER" id="PTHR19271:SF16">
    <property type="entry name" value="CYTOCHROME B"/>
    <property type="match status" value="1"/>
</dbReference>
<dbReference type="GO" id="GO:0020037">
    <property type="term" value="F:heme binding"/>
    <property type="evidence" value="ECO:0007669"/>
    <property type="project" value="InterPro"/>
</dbReference>
<protein>
    <submittedName>
        <fullName evidence="15">C-type cytochrome</fullName>
    </submittedName>
</protein>
<evidence type="ECO:0000256" key="2">
    <source>
        <dbReference type="ARBA" id="ARBA00022448"/>
    </source>
</evidence>
<evidence type="ECO:0000256" key="1">
    <source>
        <dbReference type="ARBA" id="ARBA00004141"/>
    </source>
</evidence>
<feature type="domain" description="Cytochrome b/b6 C-terminal region profile" evidence="13">
    <location>
        <begin position="235"/>
        <end position="367"/>
    </location>
</feature>
<sequence length="464" mass="50626">MRKFLRAAGAWLDDRLGISDTIMPLARHLVPPGAKWSYVFGSAALFCLILQVVTGVALTLLYQPTSSEAYQSLQFITHQAVFGRTLRAIHYFGASGMVLLVGVHMLRVYITASYKFPREMSWVSGVFLLFLTLAMAFTGQLLRWDSNGVWSAVVAAEQVGRIPVVGTLAARLLLGGDTIGGQSLSRFYSYHTLLFPAILFGLVGLHLYLVLRNGVSEPAEAGRPVDPKTYRQWYQDMLKKVGVPFWPNAAWRDIVFSAAVILVIVALAVGYGPPELTQPPSPARIHANPAPDWYLLPIFALFALMPARIESYVIFIGPVLTVLGLLALPFISNAGERSPLRRPWAVFGAGCVVVFMGSLLLLGEQAPWSPKFDAKPLTANSVHSADPAVLRGAMLFSKKGCLYCHLIDGHGGHRGPELTAVARRLTPGELRIRIVNGGGNMPAYGGVISEQELAYIIAFLNTRK</sequence>
<feature type="domain" description="Cytochrome b/b6 N-terminal region profile" evidence="12">
    <location>
        <begin position="8"/>
        <end position="219"/>
    </location>
</feature>
<evidence type="ECO:0000256" key="7">
    <source>
        <dbReference type="ARBA" id="ARBA00022989"/>
    </source>
</evidence>
<evidence type="ECO:0000259" key="12">
    <source>
        <dbReference type="PROSITE" id="PS51002"/>
    </source>
</evidence>
<dbReference type="AlphaFoldDB" id="A0A7Y0FM30"/>
<gene>
    <name evidence="15" type="ORF">HHL22_09450</name>
</gene>
<feature type="transmembrane region" description="Helical" evidence="11">
    <location>
        <begin position="88"/>
        <end position="110"/>
    </location>
</feature>
<evidence type="ECO:0000256" key="6">
    <source>
        <dbReference type="ARBA" id="ARBA00022982"/>
    </source>
</evidence>
<keyword evidence="7 11" id="KW-1133">Transmembrane helix</keyword>
<accession>A0A7Y0FM30</accession>
<keyword evidence="16" id="KW-1185">Reference proteome</keyword>
<dbReference type="GO" id="GO:0022904">
    <property type="term" value="P:respiratory electron transport chain"/>
    <property type="evidence" value="ECO:0007669"/>
    <property type="project" value="InterPro"/>
</dbReference>
<organism evidence="15 16">
    <name type="scientific">Hymenobacter polaris</name>
    <dbReference type="NCBI Taxonomy" id="2682546"/>
    <lineage>
        <taxon>Bacteria</taxon>
        <taxon>Pseudomonadati</taxon>
        <taxon>Bacteroidota</taxon>
        <taxon>Cytophagia</taxon>
        <taxon>Cytophagales</taxon>
        <taxon>Hymenobacteraceae</taxon>
        <taxon>Hymenobacter</taxon>
    </lineage>
</organism>
<evidence type="ECO:0000256" key="3">
    <source>
        <dbReference type="ARBA" id="ARBA00022617"/>
    </source>
</evidence>
<dbReference type="Pfam" id="PF00033">
    <property type="entry name" value="Cytochrome_B"/>
    <property type="match status" value="1"/>
</dbReference>
<dbReference type="Gene3D" id="1.20.810.10">
    <property type="entry name" value="Cytochrome Bc1 Complex, Chain C"/>
    <property type="match status" value="1"/>
</dbReference>
<evidence type="ECO:0000256" key="10">
    <source>
        <dbReference type="PROSITE-ProRule" id="PRU00433"/>
    </source>
</evidence>
<evidence type="ECO:0000256" key="9">
    <source>
        <dbReference type="ARBA" id="ARBA00023136"/>
    </source>
</evidence>
<keyword evidence="3 10" id="KW-0349">Heme</keyword>
<dbReference type="GO" id="GO:0046872">
    <property type="term" value="F:metal ion binding"/>
    <property type="evidence" value="ECO:0007669"/>
    <property type="project" value="UniProtKB-KW"/>
</dbReference>
<evidence type="ECO:0000256" key="4">
    <source>
        <dbReference type="ARBA" id="ARBA00022692"/>
    </source>
</evidence>
<evidence type="ECO:0000256" key="11">
    <source>
        <dbReference type="SAM" id="Phobius"/>
    </source>
</evidence>
<keyword evidence="2" id="KW-0813">Transport</keyword>
<dbReference type="Proteomes" id="UP000559626">
    <property type="component" value="Unassembled WGS sequence"/>
</dbReference>
<keyword evidence="5 10" id="KW-0479">Metal-binding</keyword>
<name>A0A7Y0FM30_9BACT</name>
<dbReference type="InterPro" id="IPR036150">
    <property type="entry name" value="Cyt_b/b6_C_sf"/>
</dbReference>
<keyword evidence="8 10" id="KW-0408">Iron</keyword>
<evidence type="ECO:0000259" key="14">
    <source>
        <dbReference type="PROSITE" id="PS51007"/>
    </source>
</evidence>
<keyword evidence="9 11" id="KW-0472">Membrane</keyword>
<evidence type="ECO:0000256" key="5">
    <source>
        <dbReference type="ARBA" id="ARBA00022723"/>
    </source>
</evidence>
<feature type="transmembrane region" description="Helical" evidence="11">
    <location>
        <begin position="36"/>
        <end position="62"/>
    </location>
</feature>
<dbReference type="InterPro" id="IPR009056">
    <property type="entry name" value="Cyt_c-like_dom"/>
</dbReference>
<dbReference type="PROSITE" id="PS51003">
    <property type="entry name" value="CYTB_CTER"/>
    <property type="match status" value="1"/>
</dbReference>
<dbReference type="InterPro" id="IPR016174">
    <property type="entry name" value="Di-haem_cyt_TM"/>
</dbReference>
<evidence type="ECO:0000313" key="15">
    <source>
        <dbReference type="EMBL" id="NML65428.1"/>
    </source>
</evidence>
<keyword evidence="4 11" id="KW-0812">Transmembrane</keyword>
<dbReference type="RefSeq" id="WP_169530716.1">
    <property type="nucleotide sequence ID" value="NZ_JABBGH010000001.1"/>
</dbReference>
<dbReference type="GO" id="GO:0009055">
    <property type="term" value="F:electron transfer activity"/>
    <property type="evidence" value="ECO:0007669"/>
    <property type="project" value="InterPro"/>
</dbReference>
<dbReference type="PROSITE" id="PS51002">
    <property type="entry name" value="CYTB_NTER"/>
    <property type="match status" value="1"/>
</dbReference>
<dbReference type="InterPro" id="IPR005797">
    <property type="entry name" value="Cyt_b/b6_N"/>
</dbReference>
<dbReference type="SUPFAM" id="SSF81342">
    <property type="entry name" value="Transmembrane di-heme cytochromes"/>
    <property type="match status" value="1"/>
</dbReference>
<reference evidence="15 16" key="1">
    <citation type="submission" date="2020-04" db="EMBL/GenBank/DDBJ databases">
        <title>Hymenobacter polaris sp. nov., isolated from Arctic soil.</title>
        <authorList>
            <person name="Dahal R.H."/>
        </authorList>
    </citation>
    <scope>NUCLEOTIDE SEQUENCE [LARGE SCALE GENOMIC DNA]</scope>
    <source>
        <strain evidence="15 16">RP-2-7</strain>
    </source>
</reference>
<dbReference type="PANTHER" id="PTHR19271">
    <property type="entry name" value="CYTOCHROME B"/>
    <property type="match status" value="1"/>
</dbReference>
<proteinExistence type="predicted"/>
<dbReference type="InterPro" id="IPR036909">
    <property type="entry name" value="Cyt_c-like_dom_sf"/>
</dbReference>
<dbReference type="EMBL" id="JABBGH010000001">
    <property type="protein sequence ID" value="NML65428.1"/>
    <property type="molecule type" value="Genomic_DNA"/>
</dbReference>
<dbReference type="GO" id="GO:0016020">
    <property type="term" value="C:membrane"/>
    <property type="evidence" value="ECO:0007669"/>
    <property type="project" value="UniProtKB-SubCell"/>
</dbReference>
<dbReference type="Pfam" id="PF00032">
    <property type="entry name" value="Cytochrom_B_C"/>
    <property type="match status" value="1"/>
</dbReference>
<feature type="transmembrane region" description="Helical" evidence="11">
    <location>
        <begin position="193"/>
        <end position="211"/>
    </location>
</feature>
<keyword evidence="6" id="KW-0249">Electron transport</keyword>
<feature type="transmembrane region" description="Helical" evidence="11">
    <location>
        <begin position="285"/>
        <end position="305"/>
    </location>
</feature>
<dbReference type="SUPFAM" id="SSF46626">
    <property type="entry name" value="Cytochrome c"/>
    <property type="match status" value="1"/>
</dbReference>
<comment type="caution">
    <text evidence="15">The sequence shown here is derived from an EMBL/GenBank/DDBJ whole genome shotgun (WGS) entry which is preliminary data.</text>
</comment>
<dbReference type="GO" id="GO:0016491">
    <property type="term" value="F:oxidoreductase activity"/>
    <property type="evidence" value="ECO:0007669"/>
    <property type="project" value="InterPro"/>
</dbReference>
<dbReference type="InterPro" id="IPR027387">
    <property type="entry name" value="Cytb/b6-like_sf"/>
</dbReference>